<reference evidence="1" key="2">
    <citation type="journal article" date="2015" name="Data Brief">
        <title>Shoot transcriptome of the giant reed, Arundo donax.</title>
        <authorList>
            <person name="Barrero R.A."/>
            <person name="Guerrero F.D."/>
            <person name="Moolhuijzen P."/>
            <person name="Goolsby J.A."/>
            <person name="Tidwell J."/>
            <person name="Bellgard S.E."/>
            <person name="Bellgard M.I."/>
        </authorList>
    </citation>
    <scope>NUCLEOTIDE SEQUENCE</scope>
    <source>
        <tissue evidence="1">Shoot tissue taken approximately 20 cm above the soil surface</tissue>
    </source>
</reference>
<proteinExistence type="predicted"/>
<reference evidence="1" key="1">
    <citation type="submission" date="2014-09" db="EMBL/GenBank/DDBJ databases">
        <authorList>
            <person name="Magalhaes I.L.F."/>
            <person name="Oliveira U."/>
            <person name="Santos F.R."/>
            <person name="Vidigal T.H.D.A."/>
            <person name="Brescovit A.D."/>
            <person name="Santos A.J."/>
        </authorList>
    </citation>
    <scope>NUCLEOTIDE SEQUENCE</scope>
    <source>
        <tissue evidence="1">Shoot tissue taken approximately 20 cm above the soil surface</tissue>
    </source>
</reference>
<organism evidence="1">
    <name type="scientific">Arundo donax</name>
    <name type="common">Giant reed</name>
    <name type="synonym">Donax arundinaceus</name>
    <dbReference type="NCBI Taxonomy" id="35708"/>
    <lineage>
        <taxon>Eukaryota</taxon>
        <taxon>Viridiplantae</taxon>
        <taxon>Streptophyta</taxon>
        <taxon>Embryophyta</taxon>
        <taxon>Tracheophyta</taxon>
        <taxon>Spermatophyta</taxon>
        <taxon>Magnoliopsida</taxon>
        <taxon>Liliopsida</taxon>
        <taxon>Poales</taxon>
        <taxon>Poaceae</taxon>
        <taxon>PACMAD clade</taxon>
        <taxon>Arundinoideae</taxon>
        <taxon>Arundineae</taxon>
        <taxon>Arundo</taxon>
    </lineage>
</organism>
<sequence length="34" mass="3959">MSLVFSYLSRFKTRTVREFLSHSVKGSMKDHGLI</sequence>
<protein>
    <submittedName>
        <fullName evidence="1">Uncharacterized protein</fullName>
    </submittedName>
</protein>
<accession>A0A0A9HK92</accession>
<dbReference type="EMBL" id="GBRH01162610">
    <property type="protein sequence ID" value="JAE35286.1"/>
    <property type="molecule type" value="Transcribed_RNA"/>
</dbReference>
<dbReference type="AlphaFoldDB" id="A0A0A9HK92"/>
<evidence type="ECO:0000313" key="1">
    <source>
        <dbReference type="EMBL" id="JAE35286.1"/>
    </source>
</evidence>
<name>A0A0A9HK92_ARUDO</name>